<dbReference type="GO" id="GO:0010976">
    <property type="term" value="P:positive regulation of neuron projection development"/>
    <property type="evidence" value="ECO:0007669"/>
    <property type="project" value="TreeGrafter"/>
</dbReference>
<keyword evidence="2" id="KW-0675">Receptor</keyword>
<dbReference type="InterPro" id="IPR001245">
    <property type="entry name" value="Ser-Thr/Tyr_kinase_cat_dom"/>
</dbReference>
<dbReference type="GO" id="GO:0038062">
    <property type="term" value="F:protein tyrosine kinase collagen receptor activity"/>
    <property type="evidence" value="ECO:0007669"/>
    <property type="project" value="TreeGrafter"/>
</dbReference>
<dbReference type="GO" id="GO:0005518">
    <property type="term" value="F:collagen binding"/>
    <property type="evidence" value="ECO:0007669"/>
    <property type="project" value="TreeGrafter"/>
</dbReference>
<keyword evidence="2" id="KW-0808">Transferase</keyword>
<dbReference type="FunFam" id="1.10.510.10:FF:000667">
    <property type="entry name" value="Tyrosine-protein kinase receptor"/>
    <property type="match status" value="1"/>
</dbReference>
<dbReference type="SMART" id="SM00219">
    <property type="entry name" value="TyrKc"/>
    <property type="match status" value="1"/>
</dbReference>
<dbReference type="PANTHER" id="PTHR24416">
    <property type="entry name" value="TYROSINE-PROTEIN KINASE RECEPTOR"/>
    <property type="match status" value="1"/>
</dbReference>
<evidence type="ECO:0000313" key="2">
    <source>
        <dbReference type="EMBL" id="KAF0691425.1"/>
    </source>
</evidence>
<keyword evidence="3" id="KW-1185">Reference proteome</keyword>
<feature type="domain" description="Protein kinase" evidence="1">
    <location>
        <begin position="1"/>
        <end position="159"/>
    </location>
</feature>
<evidence type="ECO:0000259" key="1">
    <source>
        <dbReference type="PROSITE" id="PS50011"/>
    </source>
</evidence>
<dbReference type="PRINTS" id="PR00109">
    <property type="entry name" value="TYRKINASE"/>
</dbReference>
<dbReference type="InterPro" id="IPR008266">
    <property type="entry name" value="Tyr_kinase_AS"/>
</dbReference>
<dbReference type="InterPro" id="IPR020635">
    <property type="entry name" value="Tyr_kinase_cat_dom"/>
</dbReference>
<dbReference type="Proteomes" id="UP000478052">
    <property type="component" value="Unassembled WGS sequence"/>
</dbReference>
<dbReference type="GO" id="GO:0005524">
    <property type="term" value="F:ATP binding"/>
    <property type="evidence" value="ECO:0007669"/>
    <property type="project" value="InterPro"/>
</dbReference>
<gene>
    <name evidence="2" type="ORF">FWK35_00035655</name>
</gene>
<dbReference type="Pfam" id="PF07714">
    <property type="entry name" value="PK_Tyr_Ser-Thr"/>
    <property type="match status" value="1"/>
</dbReference>
<dbReference type="PROSITE" id="PS00109">
    <property type="entry name" value="PROTEIN_KINASE_TYR"/>
    <property type="match status" value="1"/>
</dbReference>
<protein>
    <submittedName>
        <fullName evidence="2">Discoidin domain-containing receptor tyrosine kinase B-like</fullName>
    </submittedName>
</protein>
<proteinExistence type="predicted"/>
<sequence>MRLKAELQNDVRILAGLEDQNIARVLGVCTSEQPLCVVMEYSEHGDLNQFLKTHVPVEAARNLPPTVKTLSFQCLLYLATQIASGMRYLESLNFVHRDLATRNCLVGKAYKVKISDFGTDNEAYSADYYKLDGNLGLPIRWMSWESAFLVSSSLLTKIY</sequence>
<dbReference type="Gene3D" id="3.30.200.20">
    <property type="entry name" value="Phosphorylase Kinase, domain 1"/>
    <property type="match status" value="1"/>
</dbReference>
<organism evidence="2 3">
    <name type="scientific">Aphis craccivora</name>
    <name type="common">Cowpea aphid</name>
    <dbReference type="NCBI Taxonomy" id="307492"/>
    <lineage>
        <taxon>Eukaryota</taxon>
        <taxon>Metazoa</taxon>
        <taxon>Ecdysozoa</taxon>
        <taxon>Arthropoda</taxon>
        <taxon>Hexapoda</taxon>
        <taxon>Insecta</taxon>
        <taxon>Pterygota</taxon>
        <taxon>Neoptera</taxon>
        <taxon>Paraneoptera</taxon>
        <taxon>Hemiptera</taxon>
        <taxon>Sternorrhyncha</taxon>
        <taxon>Aphidomorpha</taxon>
        <taxon>Aphidoidea</taxon>
        <taxon>Aphididae</taxon>
        <taxon>Aphidini</taxon>
        <taxon>Aphis</taxon>
        <taxon>Aphis</taxon>
    </lineage>
</organism>
<dbReference type="PANTHER" id="PTHR24416:SF579">
    <property type="entry name" value="DISCOIDIN DOMAIN-CONTAINING RECEPTOR 2-LIKE PROTEIN"/>
    <property type="match status" value="1"/>
</dbReference>
<dbReference type="InterPro" id="IPR050122">
    <property type="entry name" value="RTK"/>
</dbReference>
<dbReference type="GO" id="GO:0051897">
    <property type="term" value="P:positive regulation of phosphatidylinositol 3-kinase/protein kinase B signal transduction"/>
    <property type="evidence" value="ECO:0007669"/>
    <property type="project" value="TreeGrafter"/>
</dbReference>
<dbReference type="InterPro" id="IPR011009">
    <property type="entry name" value="Kinase-like_dom_sf"/>
</dbReference>
<dbReference type="InterPro" id="IPR000719">
    <property type="entry name" value="Prot_kinase_dom"/>
</dbReference>
<reference evidence="2 3" key="1">
    <citation type="submission" date="2019-08" db="EMBL/GenBank/DDBJ databases">
        <title>Whole genome of Aphis craccivora.</title>
        <authorList>
            <person name="Voronova N.V."/>
            <person name="Shulinski R.S."/>
            <person name="Bandarenka Y.V."/>
            <person name="Zhorov D.G."/>
            <person name="Warner D."/>
        </authorList>
    </citation>
    <scope>NUCLEOTIDE SEQUENCE [LARGE SCALE GENOMIC DNA]</scope>
    <source>
        <strain evidence="2">180601</strain>
        <tissue evidence="2">Whole Body</tissue>
    </source>
</reference>
<dbReference type="AlphaFoldDB" id="A0A6G0VJU9"/>
<dbReference type="OrthoDB" id="6071166at2759"/>
<dbReference type="GO" id="GO:0043235">
    <property type="term" value="C:receptor complex"/>
    <property type="evidence" value="ECO:0007669"/>
    <property type="project" value="TreeGrafter"/>
</dbReference>
<comment type="caution">
    <text evidence="2">The sequence shown here is derived from an EMBL/GenBank/DDBJ whole genome shotgun (WGS) entry which is preliminary data.</text>
</comment>
<name>A0A6G0VJU9_APHCR</name>
<dbReference type="EMBL" id="VUJU01015967">
    <property type="protein sequence ID" value="KAF0691425.1"/>
    <property type="molecule type" value="Genomic_DNA"/>
</dbReference>
<dbReference type="GO" id="GO:0005886">
    <property type="term" value="C:plasma membrane"/>
    <property type="evidence" value="ECO:0007669"/>
    <property type="project" value="TreeGrafter"/>
</dbReference>
<dbReference type="SUPFAM" id="SSF56112">
    <property type="entry name" value="Protein kinase-like (PK-like)"/>
    <property type="match status" value="1"/>
</dbReference>
<evidence type="ECO:0000313" key="3">
    <source>
        <dbReference type="Proteomes" id="UP000478052"/>
    </source>
</evidence>
<dbReference type="PROSITE" id="PS50011">
    <property type="entry name" value="PROTEIN_KINASE_DOM"/>
    <property type="match status" value="1"/>
</dbReference>
<keyword evidence="2" id="KW-0418">Kinase</keyword>
<accession>A0A6G0VJU9</accession>
<dbReference type="Gene3D" id="1.10.510.10">
    <property type="entry name" value="Transferase(Phosphotransferase) domain 1"/>
    <property type="match status" value="1"/>
</dbReference>